<dbReference type="RefSeq" id="WP_223303889.1">
    <property type="nucleotide sequence ID" value="NZ_CP015249.1"/>
</dbReference>
<dbReference type="InterPro" id="IPR026353">
    <property type="entry name" value="Hypoxan-DNA_Glyclase"/>
</dbReference>
<feature type="domain" description="Uracil-DNA glycosylase-like" evidence="1">
    <location>
        <begin position="21"/>
        <end position="180"/>
    </location>
</feature>
<dbReference type="PROSITE" id="PS51257">
    <property type="entry name" value="PROKAR_LIPOPROTEIN"/>
    <property type="match status" value="1"/>
</dbReference>
<dbReference type="EMBL" id="CP015249">
    <property type="protein sequence ID" value="ANB16207.1"/>
    <property type="molecule type" value="Genomic_DNA"/>
</dbReference>
<gene>
    <name evidence="2" type="ORF">I596_167</name>
</gene>
<dbReference type="Proteomes" id="UP000076830">
    <property type="component" value="Chromosome"/>
</dbReference>
<protein>
    <submittedName>
        <fullName evidence="2">G/U mismatch-specific uracil-DNA glycosylase</fullName>
    </submittedName>
</protein>
<dbReference type="InterPro" id="IPR036895">
    <property type="entry name" value="Uracil-DNA_glycosylase-like_sf"/>
</dbReference>
<dbReference type="CDD" id="cd10032">
    <property type="entry name" value="UDG-F6_HDG"/>
    <property type="match status" value="1"/>
</dbReference>
<dbReference type="SMART" id="SM00986">
    <property type="entry name" value="UDG"/>
    <property type="match status" value="1"/>
</dbReference>
<keyword evidence="3" id="KW-1185">Reference proteome</keyword>
<dbReference type="SMART" id="SM00987">
    <property type="entry name" value="UreE_C"/>
    <property type="match status" value="1"/>
</dbReference>
<dbReference type="InterPro" id="IPR005122">
    <property type="entry name" value="Uracil-DNA_glycosylase-like"/>
</dbReference>
<dbReference type="NCBIfam" id="TIGR04274">
    <property type="entry name" value="hypoxanDNAglyco"/>
    <property type="match status" value="1"/>
</dbReference>
<dbReference type="STRING" id="1300342.I596_167"/>
<sequence length="192" mass="20697">MPPPRDADAPLPVTHRVSSFPPQVGAGCRLLLLGSVPSVRSLALGQSYGHPHNLFWPLMGEMFQAGPELPYAERIRRLHTRGIGIWDVLRDCERPGSLDASIVRGSEVANDIAGLLADQPTIRAIGLNGGKAQEAFRRHVVPTLDAARLARLTVLALPSTSPANASMPAAAKRERWRVLLTQVDNTPADPAE</sequence>
<name>A0A167G6I7_9GAMM</name>
<dbReference type="KEGG" id="dko:I596_167"/>
<dbReference type="Gene3D" id="3.40.470.10">
    <property type="entry name" value="Uracil-DNA glycosylase-like domain"/>
    <property type="match status" value="1"/>
</dbReference>
<dbReference type="SUPFAM" id="SSF52141">
    <property type="entry name" value="Uracil-DNA glycosylase-like"/>
    <property type="match status" value="1"/>
</dbReference>
<dbReference type="Pfam" id="PF03167">
    <property type="entry name" value="UDG"/>
    <property type="match status" value="1"/>
</dbReference>
<accession>A0A167G6I7</accession>
<dbReference type="AlphaFoldDB" id="A0A167G6I7"/>
<reference evidence="2 3" key="1">
    <citation type="submission" date="2016-04" db="EMBL/GenBank/DDBJ databases">
        <title>Complete genome sequence of Dokdonella koreensis DS-123T.</title>
        <authorList>
            <person name="Kim J.F."/>
            <person name="Lee H."/>
            <person name="Kwak M.-J."/>
        </authorList>
    </citation>
    <scope>NUCLEOTIDE SEQUENCE [LARGE SCALE GENOMIC DNA]</scope>
    <source>
        <strain evidence="2 3">DS-123</strain>
    </source>
</reference>
<proteinExistence type="predicted"/>
<dbReference type="PATRIC" id="fig|1300342.3.peg.164"/>
<evidence type="ECO:0000259" key="1">
    <source>
        <dbReference type="SMART" id="SM00986"/>
    </source>
</evidence>
<evidence type="ECO:0000313" key="3">
    <source>
        <dbReference type="Proteomes" id="UP000076830"/>
    </source>
</evidence>
<organism evidence="2 3">
    <name type="scientific">Dokdonella koreensis DS-123</name>
    <dbReference type="NCBI Taxonomy" id="1300342"/>
    <lineage>
        <taxon>Bacteria</taxon>
        <taxon>Pseudomonadati</taxon>
        <taxon>Pseudomonadota</taxon>
        <taxon>Gammaproteobacteria</taxon>
        <taxon>Lysobacterales</taxon>
        <taxon>Rhodanobacteraceae</taxon>
        <taxon>Dokdonella</taxon>
    </lineage>
</organism>
<evidence type="ECO:0000313" key="2">
    <source>
        <dbReference type="EMBL" id="ANB16207.1"/>
    </source>
</evidence>